<name>A0A1A9UDS0_GLOAU</name>
<protein>
    <submittedName>
        <fullName evidence="1">Uncharacterized protein</fullName>
    </submittedName>
</protein>
<proteinExistence type="predicted"/>
<evidence type="ECO:0000313" key="2">
    <source>
        <dbReference type="Proteomes" id="UP000078200"/>
    </source>
</evidence>
<dbReference type="Proteomes" id="UP000078200">
    <property type="component" value="Unassembled WGS sequence"/>
</dbReference>
<accession>A0A1A9UDS0</accession>
<dbReference type="AlphaFoldDB" id="A0A1A9UDS0"/>
<dbReference type="STRING" id="7395.A0A1A9UDS0"/>
<evidence type="ECO:0000313" key="1">
    <source>
        <dbReference type="EnsemblMetazoa" id="GAUT001128-PA"/>
    </source>
</evidence>
<dbReference type="EnsemblMetazoa" id="GAUT001128-RA">
    <property type="protein sequence ID" value="GAUT001128-PA"/>
    <property type="gene ID" value="GAUT001128"/>
</dbReference>
<reference evidence="1" key="1">
    <citation type="submission" date="2020-05" db="UniProtKB">
        <authorList>
            <consortium name="EnsemblMetazoa"/>
        </authorList>
    </citation>
    <scope>IDENTIFICATION</scope>
    <source>
        <strain evidence="1">TTRI</strain>
    </source>
</reference>
<dbReference type="VEuPathDB" id="VectorBase:GAUT001128"/>
<keyword evidence="2" id="KW-1185">Reference proteome</keyword>
<organism evidence="1 2">
    <name type="scientific">Glossina austeni</name>
    <name type="common">Savannah tsetse fly</name>
    <dbReference type="NCBI Taxonomy" id="7395"/>
    <lineage>
        <taxon>Eukaryota</taxon>
        <taxon>Metazoa</taxon>
        <taxon>Ecdysozoa</taxon>
        <taxon>Arthropoda</taxon>
        <taxon>Hexapoda</taxon>
        <taxon>Insecta</taxon>
        <taxon>Pterygota</taxon>
        <taxon>Neoptera</taxon>
        <taxon>Endopterygota</taxon>
        <taxon>Diptera</taxon>
        <taxon>Brachycera</taxon>
        <taxon>Muscomorpha</taxon>
        <taxon>Hippoboscoidea</taxon>
        <taxon>Glossinidae</taxon>
        <taxon>Glossina</taxon>
    </lineage>
</organism>
<sequence>MDKICKWLVRYDGECCALEFIDRVEELCEVYDLPLDIVPWIIMELFSGKAAIWPFCECNNQKVPFCWDYGRPVVLTKDCCPQNTRGQTQARGMGVKKAQREWLSRAPKTIISTTGNTLVASLIVGVLTTTGVVDT</sequence>